<gene>
    <name evidence="2" type="ORF">ATK36_0592</name>
</gene>
<dbReference type="RefSeq" id="WP_170069566.1">
    <property type="nucleotide sequence ID" value="NZ_JBIAKZ010000007.1"/>
</dbReference>
<evidence type="ECO:0000259" key="1">
    <source>
        <dbReference type="Pfam" id="PF01370"/>
    </source>
</evidence>
<dbReference type="Gene3D" id="3.40.50.720">
    <property type="entry name" value="NAD(P)-binding Rossmann-like Domain"/>
    <property type="match status" value="1"/>
</dbReference>
<sequence length="332" mass="36568">MTVRGGSALVLGGTKFLGRHLVEHLLGNGWNVTVFHRGETNPNLFPEARHVLGSRVGDLTSLTCGEWDVAFDLSGYHPDEVDAAAKVLGDRVGHYVFVSTISAYASLAQDGTDETAQLKSVDGPVPAESTRETYGLLKGLCEQRVAMHFRSHTTIRPCIIAGRYDPSDRFTYWVERLAEPGTHVVPDPADVPLQYIDAADLAAWMVEVARARPVGAFNAAGPSLTFADFVASITCHAGTSSEFVRLNEAQIRDAELRPMVDLPLWLPPSDLQMKGFFTVDASKARASGLHVRDIADTIRDVRKWVRDRGDHEFAAGVSRETEQELIRRFSRR</sequence>
<feature type="domain" description="NAD-dependent epimerase/dehydratase" evidence="1">
    <location>
        <begin position="8"/>
        <end position="49"/>
    </location>
</feature>
<dbReference type="Pfam" id="PF01370">
    <property type="entry name" value="Epimerase"/>
    <property type="match status" value="1"/>
</dbReference>
<comment type="caution">
    <text evidence="2">The sequence shown here is derived from an EMBL/GenBank/DDBJ whole genome shotgun (WGS) entry which is preliminary data.</text>
</comment>
<accession>A0A2A9G2F6</accession>
<evidence type="ECO:0000313" key="2">
    <source>
        <dbReference type="EMBL" id="PFG57042.1"/>
    </source>
</evidence>
<organism evidence="2 3">
    <name type="scientific">Amycolatopsis sulphurea</name>
    <dbReference type="NCBI Taxonomy" id="76022"/>
    <lineage>
        <taxon>Bacteria</taxon>
        <taxon>Bacillati</taxon>
        <taxon>Actinomycetota</taxon>
        <taxon>Actinomycetes</taxon>
        <taxon>Pseudonocardiales</taxon>
        <taxon>Pseudonocardiaceae</taxon>
        <taxon>Amycolatopsis</taxon>
    </lineage>
</organism>
<dbReference type="InterPro" id="IPR001509">
    <property type="entry name" value="Epimerase_deHydtase"/>
</dbReference>
<dbReference type="EMBL" id="PDJK01000001">
    <property type="protein sequence ID" value="PFG57042.1"/>
    <property type="molecule type" value="Genomic_DNA"/>
</dbReference>
<keyword evidence="3" id="KW-1185">Reference proteome</keyword>
<protein>
    <submittedName>
        <fullName evidence="2">2'-hydroxyisoflavone reductase</fullName>
    </submittedName>
</protein>
<proteinExistence type="predicted"/>
<dbReference type="InterPro" id="IPR036291">
    <property type="entry name" value="NAD(P)-bd_dom_sf"/>
</dbReference>
<name>A0A2A9G2F6_9PSEU</name>
<reference evidence="2 3" key="1">
    <citation type="submission" date="2017-10" db="EMBL/GenBank/DDBJ databases">
        <title>Sequencing the genomes of 1000 actinobacteria strains.</title>
        <authorList>
            <person name="Klenk H.-P."/>
        </authorList>
    </citation>
    <scope>NUCLEOTIDE SEQUENCE [LARGE SCALE GENOMIC DNA]</scope>
    <source>
        <strain evidence="2 3">DSM 46092</strain>
    </source>
</reference>
<dbReference type="AlphaFoldDB" id="A0A2A9G2F6"/>
<dbReference type="Proteomes" id="UP000243542">
    <property type="component" value="Unassembled WGS sequence"/>
</dbReference>
<dbReference type="SUPFAM" id="SSF51735">
    <property type="entry name" value="NAD(P)-binding Rossmann-fold domains"/>
    <property type="match status" value="1"/>
</dbReference>
<evidence type="ECO:0000313" key="3">
    <source>
        <dbReference type="Proteomes" id="UP000243542"/>
    </source>
</evidence>